<reference evidence="1 2" key="1">
    <citation type="journal article" date="2020" name="Mol. Plant">
        <title>The Chromosome-Based Rubber Tree Genome Provides New Insights into Spurge Genome Evolution and Rubber Biosynthesis.</title>
        <authorList>
            <person name="Liu J."/>
            <person name="Shi C."/>
            <person name="Shi C.C."/>
            <person name="Li W."/>
            <person name="Zhang Q.J."/>
            <person name="Zhang Y."/>
            <person name="Li K."/>
            <person name="Lu H.F."/>
            <person name="Shi C."/>
            <person name="Zhu S.T."/>
            <person name="Xiao Z.Y."/>
            <person name="Nan H."/>
            <person name="Yue Y."/>
            <person name="Zhu X.G."/>
            <person name="Wu Y."/>
            <person name="Hong X.N."/>
            <person name="Fan G.Y."/>
            <person name="Tong Y."/>
            <person name="Zhang D."/>
            <person name="Mao C.L."/>
            <person name="Liu Y.L."/>
            <person name="Hao S.J."/>
            <person name="Liu W.Q."/>
            <person name="Lv M.Q."/>
            <person name="Zhang H.B."/>
            <person name="Liu Y."/>
            <person name="Hu-Tang G.R."/>
            <person name="Wang J.P."/>
            <person name="Wang J.H."/>
            <person name="Sun Y.H."/>
            <person name="Ni S.B."/>
            <person name="Chen W.B."/>
            <person name="Zhang X.C."/>
            <person name="Jiao Y.N."/>
            <person name="Eichler E.E."/>
            <person name="Li G.H."/>
            <person name="Liu X."/>
            <person name="Gao L.Z."/>
        </authorList>
    </citation>
    <scope>NUCLEOTIDE SEQUENCE [LARGE SCALE GENOMIC DNA]</scope>
    <source>
        <strain evidence="2">cv. GT1</strain>
        <tissue evidence="1">Leaf</tissue>
    </source>
</reference>
<dbReference type="Proteomes" id="UP000467840">
    <property type="component" value="Chromosome 11"/>
</dbReference>
<organism evidence="1 2">
    <name type="scientific">Hevea brasiliensis</name>
    <name type="common">Para rubber tree</name>
    <name type="synonym">Siphonia brasiliensis</name>
    <dbReference type="NCBI Taxonomy" id="3981"/>
    <lineage>
        <taxon>Eukaryota</taxon>
        <taxon>Viridiplantae</taxon>
        <taxon>Streptophyta</taxon>
        <taxon>Embryophyta</taxon>
        <taxon>Tracheophyta</taxon>
        <taxon>Spermatophyta</taxon>
        <taxon>Magnoliopsida</taxon>
        <taxon>eudicotyledons</taxon>
        <taxon>Gunneridae</taxon>
        <taxon>Pentapetalae</taxon>
        <taxon>rosids</taxon>
        <taxon>fabids</taxon>
        <taxon>Malpighiales</taxon>
        <taxon>Euphorbiaceae</taxon>
        <taxon>Crotonoideae</taxon>
        <taxon>Micrandreae</taxon>
        <taxon>Hevea</taxon>
    </lineage>
</organism>
<protein>
    <submittedName>
        <fullName evidence="1">Uncharacterized protein</fullName>
    </submittedName>
</protein>
<proteinExistence type="predicted"/>
<accession>A0A6A6NCC9</accession>
<evidence type="ECO:0000313" key="2">
    <source>
        <dbReference type="Proteomes" id="UP000467840"/>
    </source>
</evidence>
<dbReference type="AlphaFoldDB" id="A0A6A6NCC9"/>
<keyword evidence="2" id="KW-1185">Reference proteome</keyword>
<comment type="caution">
    <text evidence="1">The sequence shown here is derived from an EMBL/GenBank/DDBJ whole genome shotgun (WGS) entry which is preliminary data.</text>
</comment>
<evidence type="ECO:0000313" key="1">
    <source>
        <dbReference type="EMBL" id="KAF2322158.1"/>
    </source>
</evidence>
<sequence length="163" mass="18018">MDEYACVLGMSFMDRVKAIPIPFANNMCIVEEGGAYTIPLRRGRARTSTLSALQLAKGVKREEPTFLVALQAEEGKHAVEVPKEVQAIHGEDGQCGYQLLPHSEEAFTEASKMASLSQRVRFVMEYKPRKADRVADALSRKVELAATTTQPSPNLMTSKPKFC</sequence>
<name>A0A6A6NCC9_HEVBR</name>
<dbReference type="EMBL" id="JAAGAX010000002">
    <property type="protein sequence ID" value="KAF2322158.1"/>
    <property type="molecule type" value="Genomic_DNA"/>
</dbReference>
<gene>
    <name evidence="1" type="ORF">GH714_007996</name>
</gene>